<accession>A0A955KZI7</accession>
<dbReference type="PROSITE" id="PS00092">
    <property type="entry name" value="N6_MTASE"/>
    <property type="match status" value="1"/>
</dbReference>
<dbReference type="InterPro" id="IPR002052">
    <property type="entry name" value="DNA_methylase_N6_adenine_CS"/>
</dbReference>
<dbReference type="InterPro" id="IPR004398">
    <property type="entry name" value="RNA_MeTrfase_RsmD"/>
</dbReference>
<dbReference type="GO" id="GO:0003676">
    <property type="term" value="F:nucleic acid binding"/>
    <property type="evidence" value="ECO:0007669"/>
    <property type="project" value="InterPro"/>
</dbReference>
<dbReference type="EMBL" id="JAGQLL010000017">
    <property type="protein sequence ID" value="MCA9379907.1"/>
    <property type="molecule type" value="Genomic_DNA"/>
</dbReference>
<reference evidence="3" key="2">
    <citation type="journal article" date="2021" name="Microbiome">
        <title>Successional dynamics and alternative stable states in a saline activated sludge microbial community over 9 years.</title>
        <authorList>
            <person name="Wang Y."/>
            <person name="Ye J."/>
            <person name="Ju F."/>
            <person name="Liu L."/>
            <person name="Boyd J.A."/>
            <person name="Deng Y."/>
            <person name="Parks D.H."/>
            <person name="Jiang X."/>
            <person name="Yin X."/>
            <person name="Woodcroft B.J."/>
            <person name="Tyson G.W."/>
            <person name="Hugenholtz P."/>
            <person name="Polz M.F."/>
            <person name="Zhang T."/>
        </authorList>
    </citation>
    <scope>NUCLEOTIDE SEQUENCE</scope>
    <source>
        <strain evidence="3">HKST-UBA15</strain>
    </source>
</reference>
<dbReference type="PANTHER" id="PTHR43542:SF1">
    <property type="entry name" value="METHYLTRANSFERASE"/>
    <property type="match status" value="1"/>
</dbReference>
<dbReference type="GO" id="GO:0008168">
    <property type="term" value="F:methyltransferase activity"/>
    <property type="evidence" value="ECO:0007669"/>
    <property type="project" value="UniProtKB-KW"/>
</dbReference>
<dbReference type="Proteomes" id="UP000745577">
    <property type="component" value="Unassembled WGS sequence"/>
</dbReference>
<keyword evidence="2" id="KW-0808">Transferase</keyword>
<comment type="caution">
    <text evidence="3">The sequence shown here is derived from an EMBL/GenBank/DDBJ whole genome shotgun (WGS) entry which is preliminary data.</text>
</comment>
<dbReference type="PIRSF" id="PIRSF004553">
    <property type="entry name" value="CHP00095"/>
    <property type="match status" value="1"/>
</dbReference>
<evidence type="ECO:0000256" key="1">
    <source>
        <dbReference type="ARBA" id="ARBA00022603"/>
    </source>
</evidence>
<dbReference type="Pfam" id="PF03602">
    <property type="entry name" value="Cons_hypoth95"/>
    <property type="match status" value="1"/>
</dbReference>
<evidence type="ECO:0000313" key="3">
    <source>
        <dbReference type="EMBL" id="MCA9379907.1"/>
    </source>
</evidence>
<keyword evidence="1 3" id="KW-0489">Methyltransferase</keyword>
<reference evidence="3" key="1">
    <citation type="submission" date="2020-04" db="EMBL/GenBank/DDBJ databases">
        <authorList>
            <person name="Zhang T."/>
        </authorList>
    </citation>
    <scope>NUCLEOTIDE SEQUENCE</scope>
    <source>
        <strain evidence="3">HKST-UBA15</strain>
    </source>
</reference>
<evidence type="ECO:0000256" key="2">
    <source>
        <dbReference type="ARBA" id="ARBA00022679"/>
    </source>
</evidence>
<dbReference type="InterPro" id="IPR029063">
    <property type="entry name" value="SAM-dependent_MTases_sf"/>
</dbReference>
<organism evidence="3 4">
    <name type="scientific">Candidatus Dojkabacteria bacterium</name>
    <dbReference type="NCBI Taxonomy" id="2099670"/>
    <lineage>
        <taxon>Bacteria</taxon>
        <taxon>Candidatus Dojkabacteria</taxon>
    </lineage>
</organism>
<dbReference type="Gene3D" id="3.40.50.150">
    <property type="entry name" value="Vaccinia Virus protein VP39"/>
    <property type="match status" value="1"/>
</dbReference>
<sequence>MSRITAGTAKNTKLLVADGITRPITDRIKISLFDTLNPVLGNSICLDLFAGSGAIGLEALSRGAKHTTFVENDPDAAKLITENGRRAKLENQIDVVEMLVQDYLKNCRNRFDLIFIDPPFPIPQEEKLDVTKSALLVTNVDGYIIFRYPNKETYPETIVIKELRFENVWQKKYGLSKISIFKRSN</sequence>
<dbReference type="CDD" id="cd02440">
    <property type="entry name" value="AdoMet_MTases"/>
    <property type="match status" value="1"/>
</dbReference>
<dbReference type="PANTHER" id="PTHR43542">
    <property type="entry name" value="METHYLTRANSFERASE"/>
    <property type="match status" value="1"/>
</dbReference>
<name>A0A955KZI7_9BACT</name>
<protein>
    <submittedName>
        <fullName evidence="3">RsmD family RNA methyltransferase</fullName>
    </submittedName>
</protein>
<dbReference type="SUPFAM" id="SSF53335">
    <property type="entry name" value="S-adenosyl-L-methionine-dependent methyltransferases"/>
    <property type="match status" value="1"/>
</dbReference>
<gene>
    <name evidence="3" type="ORF">KC675_01880</name>
</gene>
<dbReference type="GO" id="GO:0031167">
    <property type="term" value="P:rRNA methylation"/>
    <property type="evidence" value="ECO:0007669"/>
    <property type="project" value="InterPro"/>
</dbReference>
<evidence type="ECO:0000313" key="4">
    <source>
        <dbReference type="Proteomes" id="UP000745577"/>
    </source>
</evidence>
<dbReference type="AlphaFoldDB" id="A0A955KZI7"/>
<proteinExistence type="predicted"/>